<dbReference type="SMART" id="SM01349">
    <property type="entry name" value="TOG"/>
    <property type="match status" value="1"/>
</dbReference>
<evidence type="ECO:0000313" key="4">
    <source>
        <dbReference type="Proteomes" id="UP001152622"/>
    </source>
</evidence>
<organism evidence="3 4">
    <name type="scientific">Synaphobranchus kaupii</name>
    <name type="common">Kaup's arrowtooth eel</name>
    <dbReference type="NCBI Taxonomy" id="118154"/>
    <lineage>
        <taxon>Eukaryota</taxon>
        <taxon>Metazoa</taxon>
        <taxon>Chordata</taxon>
        <taxon>Craniata</taxon>
        <taxon>Vertebrata</taxon>
        <taxon>Euteleostomi</taxon>
        <taxon>Actinopterygii</taxon>
        <taxon>Neopterygii</taxon>
        <taxon>Teleostei</taxon>
        <taxon>Anguilliformes</taxon>
        <taxon>Synaphobranchidae</taxon>
        <taxon>Synaphobranchus</taxon>
    </lineage>
</organism>
<dbReference type="PANTHER" id="PTHR21567:SF87">
    <property type="entry name" value="CRESCERIN-LIKE PROTEIN CHE-12"/>
    <property type="match status" value="1"/>
</dbReference>
<dbReference type="EMBL" id="JAINUF010000003">
    <property type="protein sequence ID" value="KAJ8368629.1"/>
    <property type="molecule type" value="Genomic_DNA"/>
</dbReference>
<evidence type="ECO:0000256" key="1">
    <source>
        <dbReference type="SAM" id="MobiDB-lite"/>
    </source>
</evidence>
<evidence type="ECO:0000313" key="3">
    <source>
        <dbReference type="EMBL" id="KAJ8368629.1"/>
    </source>
</evidence>
<dbReference type="OrthoDB" id="5870094at2759"/>
<accession>A0A9Q1J5Q2</accession>
<dbReference type="SUPFAM" id="SSF48371">
    <property type="entry name" value="ARM repeat"/>
    <property type="match status" value="1"/>
</dbReference>
<dbReference type="InterPro" id="IPR016024">
    <property type="entry name" value="ARM-type_fold"/>
</dbReference>
<dbReference type="Pfam" id="PF12348">
    <property type="entry name" value="CLASP_N"/>
    <property type="match status" value="1"/>
</dbReference>
<feature type="domain" description="TOG" evidence="2">
    <location>
        <begin position="104"/>
        <end position="331"/>
    </location>
</feature>
<dbReference type="Proteomes" id="UP001152622">
    <property type="component" value="Chromosome 3"/>
</dbReference>
<dbReference type="GO" id="GO:0000226">
    <property type="term" value="P:microtubule cytoskeleton organization"/>
    <property type="evidence" value="ECO:0007669"/>
    <property type="project" value="TreeGrafter"/>
</dbReference>
<proteinExistence type="predicted"/>
<keyword evidence="4" id="KW-1185">Reference proteome</keyword>
<dbReference type="GO" id="GO:0005881">
    <property type="term" value="C:cytoplasmic microtubule"/>
    <property type="evidence" value="ECO:0007669"/>
    <property type="project" value="TreeGrafter"/>
</dbReference>
<dbReference type="InterPro" id="IPR011989">
    <property type="entry name" value="ARM-like"/>
</dbReference>
<evidence type="ECO:0000259" key="2">
    <source>
        <dbReference type="SMART" id="SM01349"/>
    </source>
</evidence>
<dbReference type="GO" id="GO:0008017">
    <property type="term" value="F:microtubule binding"/>
    <property type="evidence" value="ECO:0007669"/>
    <property type="project" value="TreeGrafter"/>
</dbReference>
<name>A0A9Q1J5Q2_SYNKA</name>
<dbReference type="InterPro" id="IPR034085">
    <property type="entry name" value="TOG"/>
</dbReference>
<gene>
    <name evidence="3" type="ORF">SKAU_G00086570</name>
</gene>
<reference evidence="3" key="1">
    <citation type="journal article" date="2023" name="Science">
        <title>Genome structures resolve the early diversification of teleost fishes.</title>
        <authorList>
            <person name="Parey E."/>
            <person name="Louis A."/>
            <person name="Montfort J."/>
            <person name="Bouchez O."/>
            <person name="Roques C."/>
            <person name="Iampietro C."/>
            <person name="Lluch J."/>
            <person name="Castinel A."/>
            <person name="Donnadieu C."/>
            <person name="Desvignes T."/>
            <person name="Floi Bucao C."/>
            <person name="Jouanno E."/>
            <person name="Wen M."/>
            <person name="Mejri S."/>
            <person name="Dirks R."/>
            <person name="Jansen H."/>
            <person name="Henkel C."/>
            <person name="Chen W.J."/>
            <person name="Zahm M."/>
            <person name="Cabau C."/>
            <person name="Klopp C."/>
            <person name="Thompson A.W."/>
            <person name="Robinson-Rechavi M."/>
            <person name="Braasch I."/>
            <person name="Lecointre G."/>
            <person name="Bobe J."/>
            <person name="Postlethwait J.H."/>
            <person name="Berthelot C."/>
            <person name="Roest Crollius H."/>
            <person name="Guiguen Y."/>
        </authorList>
    </citation>
    <scope>NUCLEOTIDE SEQUENCE</scope>
    <source>
        <tissue evidence="3">Blood</tissue>
    </source>
</reference>
<comment type="caution">
    <text evidence="3">The sequence shown here is derived from an EMBL/GenBank/DDBJ whole genome shotgun (WGS) entry which is preliminary data.</text>
</comment>
<sequence length="331" mass="36983">MDFQGPKKDWRFKDGDMKSAIDELETGSTETVFGQTWEEPLEAFTNMPADLENEVKSSASSPGNEPAVVSAPAPRPSLLKKTPGVEQVTPFATLMEDDEVPLETPSKHEDESLFSPFAHPHSALDQSLRLLHSDNWENRMEGLNSIRRLALFHPNILTPKTTQHLPAGRTGGTSVQSLRSQVSRVAMATLGELYHHLRHAMDPELDWTAKSLLQKAGESNRSIREEVDVALRHMRHSCTPSCALKALINRGLSDHNVAVRECAARHIKALLKSMGMTGLLCCRMGDMDSFLSAICRMRQDTSQEVRNCGKKLIWALEPNQDLNKKLWKMLP</sequence>
<dbReference type="Gene3D" id="1.25.10.10">
    <property type="entry name" value="Leucine-rich Repeat Variant"/>
    <property type="match status" value="1"/>
</dbReference>
<dbReference type="GO" id="GO:0005929">
    <property type="term" value="C:cilium"/>
    <property type="evidence" value="ECO:0007669"/>
    <property type="project" value="TreeGrafter"/>
</dbReference>
<dbReference type="AlphaFoldDB" id="A0A9Q1J5Q2"/>
<dbReference type="InterPro" id="IPR024395">
    <property type="entry name" value="CLASP_N_dom"/>
</dbReference>
<dbReference type="PANTHER" id="PTHR21567">
    <property type="entry name" value="CLASP"/>
    <property type="match status" value="1"/>
</dbReference>
<feature type="region of interest" description="Disordered" evidence="1">
    <location>
        <begin position="53"/>
        <end position="81"/>
    </location>
</feature>
<protein>
    <recommendedName>
        <fullName evidence="2">TOG domain-containing protein</fullName>
    </recommendedName>
</protein>